<evidence type="ECO:0000256" key="1">
    <source>
        <dbReference type="SAM" id="Phobius"/>
    </source>
</evidence>
<dbReference type="GO" id="GO:0004176">
    <property type="term" value="F:ATP-dependent peptidase activity"/>
    <property type="evidence" value="ECO:0007669"/>
    <property type="project" value="InterPro"/>
</dbReference>
<dbReference type="GO" id="GO:0005524">
    <property type="term" value="F:ATP binding"/>
    <property type="evidence" value="ECO:0007669"/>
    <property type="project" value="InterPro"/>
</dbReference>
<keyword evidence="1" id="KW-1133">Transmembrane helix</keyword>
<dbReference type="Gene3D" id="3.30.230.10">
    <property type="match status" value="1"/>
</dbReference>
<proteinExistence type="predicted"/>
<keyword evidence="3" id="KW-0645">Protease</keyword>
<organism evidence="3 4">
    <name type="scientific">Gardnerella vaginalis</name>
    <dbReference type="NCBI Taxonomy" id="2702"/>
    <lineage>
        <taxon>Bacteria</taxon>
        <taxon>Bacillati</taxon>
        <taxon>Actinomycetota</taxon>
        <taxon>Actinomycetes</taxon>
        <taxon>Bifidobacteriales</taxon>
        <taxon>Bifidobacteriaceae</taxon>
        <taxon>Gardnerella</taxon>
    </lineage>
</organism>
<dbReference type="EMBL" id="MNLH01000005">
    <property type="protein sequence ID" value="PNS42987.1"/>
    <property type="molecule type" value="Genomic_DNA"/>
</dbReference>
<evidence type="ECO:0000313" key="3">
    <source>
        <dbReference type="EMBL" id="PNS42987.1"/>
    </source>
</evidence>
<accession>A0A2K1STX0</accession>
<keyword evidence="1" id="KW-0812">Transmembrane</keyword>
<dbReference type="InterPro" id="IPR020568">
    <property type="entry name" value="Ribosomal_Su5_D2-typ_SF"/>
</dbReference>
<evidence type="ECO:0000259" key="2">
    <source>
        <dbReference type="Pfam" id="PF05362"/>
    </source>
</evidence>
<name>A0A2K1STX0_GARVA</name>
<dbReference type="InterPro" id="IPR014721">
    <property type="entry name" value="Ribsml_uS5_D2-typ_fold_subgr"/>
</dbReference>
<protein>
    <submittedName>
        <fullName evidence="3">Lon protease</fullName>
    </submittedName>
</protein>
<dbReference type="SUPFAM" id="SSF54211">
    <property type="entry name" value="Ribosomal protein S5 domain 2-like"/>
    <property type="match status" value="1"/>
</dbReference>
<dbReference type="Proteomes" id="UP000236146">
    <property type="component" value="Unassembled WGS sequence"/>
</dbReference>
<evidence type="ECO:0000313" key="4">
    <source>
        <dbReference type="Proteomes" id="UP000236146"/>
    </source>
</evidence>
<dbReference type="GO" id="GO:0006508">
    <property type="term" value="P:proteolysis"/>
    <property type="evidence" value="ECO:0007669"/>
    <property type="project" value="UniProtKB-KW"/>
</dbReference>
<comment type="caution">
    <text evidence="3">The sequence shown here is derived from an EMBL/GenBank/DDBJ whole genome shotgun (WGS) entry which is preliminary data.</text>
</comment>
<sequence>MAQFPSFVNIFKRALQKSIIIAKSCITSISQYIFQHSIRYFAGIIAVAVAILALMLPSAYVIEEPGPTQDVLSDINGLKIIDIENSDTKKSEIKDSKKSDSKKSDIKNSYIEDSKKTGKLLLVTVGTSGVPGYETTTFNAIKAWLNPERTLDPREAIVPIGQTEEQYEKESNEEMTSSQDSAIKAAKIEAKKLGLSTTNKKISLHIEDIGGPSAGMIYSLGILNKINKYDITGGKTIAGTGTIDEKGNVGAIGGIQLKMLGAKRDGATWFLAPESNCDEVAGHIPSGLRVVKVATLDDAWKALEAIRSGKNVKNLPSCSSKIR</sequence>
<keyword evidence="1" id="KW-0472">Membrane</keyword>
<keyword evidence="3" id="KW-0378">Hydrolase</keyword>
<reference evidence="3 4" key="1">
    <citation type="submission" date="2016-10" db="EMBL/GenBank/DDBJ databases">
        <authorList>
            <person name="Varghese N."/>
        </authorList>
    </citation>
    <scope>NUCLEOTIDE SEQUENCE [LARGE SCALE GENOMIC DNA]</scope>
    <source>
        <strain evidence="3 4">KA00225</strain>
    </source>
</reference>
<dbReference type="PANTHER" id="PTHR10046">
    <property type="entry name" value="ATP DEPENDENT LON PROTEASE FAMILY MEMBER"/>
    <property type="match status" value="1"/>
</dbReference>
<dbReference type="InterPro" id="IPR027065">
    <property type="entry name" value="Lon_Prtase"/>
</dbReference>
<dbReference type="RefSeq" id="WP_103084924.1">
    <property type="nucleotide sequence ID" value="NZ_MNLH01000005.1"/>
</dbReference>
<dbReference type="AlphaFoldDB" id="A0A2K1STX0"/>
<dbReference type="Pfam" id="PF05362">
    <property type="entry name" value="Lon_C"/>
    <property type="match status" value="1"/>
</dbReference>
<feature type="transmembrane region" description="Helical" evidence="1">
    <location>
        <begin position="40"/>
        <end position="62"/>
    </location>
</feature>
<gene>
    <name evidence="3" type="ORF">BFS05_05180</name>
</gene>
<feature type="domain" description="Lon proteolytic" evidence="2">
    <location>
        <begin position="174"/>
        <end position="299"/>
    </location>
</feature>
<dbReference type="GO" id="GO:0030163">
    <property type="term" value="P:protein catabolic process"/>
    <property type="evidence" value="ECO:0007669"/>
    <property type="project" value="InterPro"/>
</dbReference>
<dbReference type="InterPro" id="IPR008269">
    <property type="entry name" value="Lon_proteolytic"/>
</dbReference>
<dbReference type="OrthoDB" id="2356897at2"/>
<dbReference type="GO" id="GO:0004252">
    <property type="term" value="F:serine-type endopeptidase activity"/>
    <property type="evidence" value="ECO:0007669"/>
    <property type="project" value="InterPro"/>
</dbReference>